<dbReference type="OrthoDB" id="3561125at2759"/>
<reference evidence="6" key="1">
    <citation type="submission" date="2021-12" db="EMBL/GenBank/DDBJ databases">
        <authorList>
            <person name="King R."/>
        </authorList>
    </citation>
    <scope>NUCLEOTIDE SEQUENCE</scope>
</reference>
<evidence type="ECO:0000256" key="3">
    <source>
        <dbReference type="ARBA" id="ARBA00022771"/>
    </source>
</evidence>
<gene>
    <name evidence="6" type="ORF">MELIAE_LOCUS8693</name>
</gene>
<evidence type="ECO:0000259" key="5">
    <source>
        <dbReference type="SMART" id="SM00355"/>
    </source>
</evidence>
<feature type="domain" description="C2H2-type" evidence="5">
    <location>
        <begin position="113"/>
        <end position="136"/>
    </location>
</feature>
<evidence type="ECO:0000313" key="7">
    <source>
        <dbReference type="Proteomes" id="UP001154078"/>
    </source>
</evidence>
<keyword evidence="1" id="KW-0479">Metal-binding</keyword>
<name>A0A9P0B911_BRAAE</name>
<keyword evidence="4" id="KW-0862">Zinc</keyword>
<dbReference type="PANTHER" id="PTHR24403">
    <property type="entry name" value="ZINC FINGER PROTEIN"/>
    <property type="match status" value="1"/>
</dbReference>
<keyword evidence="3" id="KW-0863">Zinc-finger</keyword>
<feature type="domain" description="C2H2-type" evidence="5">
    <location>
        <begin position="195"/>
        <end position="218"/>
    </location>
</feature>
<evidence type="ECO:0000256" key="2">
    <source>
        <dbReference type="ARBA" id="ARBA00022737"/>
    </source>
</evidence>
<dbReference type="InterPro" id="IPR013087">
    <property type="entry name" value="Znf_C2H2_type"/>
</dbReference>
<feature type="domain" description="C2H2-type" evidence="5">
    <location>
        <begin position="156"/>
        <end position="180"/>
    </location>
</feature>
<dbReference type="Gene3D" id="3.30.160.60">
    <property type="entry name" value="Classic Zinc Finger"/>
    <property type="match status" value="1"/>
</dbReference>
<dbReference type="InterPro" id="IPR050688">
    <property type="entry name" value="Zinc_finger/UBP_domain"/>
</dbReference>
<evidence type="ECO:0000256" key="1">
    <source>
        <dbReference type="ARBA" id="ARBA00022723"/>
    </source>
</evidence>
<evidence type="ECO:0000256" key="4">
    <source>
        <dbReference type="ARBA" id="ARBA00022833"/>
    </source>
</evidence>
<accession>A0A9P0B911</accession>
<feature type="domain" description="C2H2-type" evidence="5">
    <location>
        <begin position="245"/>
        <end position="265"/>
    </location>
</feature>
<dbReference type="PANTHER" id="PTHR24403:SF67">
    <property type="entry name" value="FI01116P-RELATED"/>
    <property type="match status" value="1"/>
</dbReference>
<dbReference type="Proteomes" id="UP001154078">
    <property type="component" value="Chromosome 5"/>
</dbReference>
<dbReference type="SMART" id="SM00355">
    <property type="entry name" value="ZnF_C2H2"/>
    <property type="match status" value="5"/>
</dbReference>
<organism evidence="6 7">
    <name type="scientific">Brassicogethes aeneus</name>
    <name type="common">Rape pollen beetle</name>
    <name type="synonym">Meligethes aeneus</name>
    <dbReference type="NCBI Taxonomy" id="1431903"/>
    <lineage>
        <taxon>Eukaryota</taxon>
        <taxon>Metazoa</taxon>
        <taxon>Ecdysozoa</taxon>
        <taxon>Arthropoda</taxon>
        <taxon>Hexapoda</taxon>
        <taxon>Insecta</taxon>
        <taxon>Pterygota</taxon>
        <taxon>Neoptera</taxon>
        <taxon>Endopterygota</taxon>
        <taxon>Coleoptera</taxon>
        <taxon>Polyphaga</taxon>
        <taxon>Cucujiformia</taxon>
        <taxon>Nitidulidae</taxon>
        <taxon>Meligethinae</taxon>
        <taxon>Brassicogethes</taxon>
    </lineage>
</organism>
<dbReference type="GO" id="GO:0045944">
    <property type="term" value="P:positive regulation of transcription by RNA polymerase II"/>
    <property type="evidence" value="ECO:0007669"/>
    <property type="project" value="TreeGrafter"/>
</dbReference>
<feature type="domain" description="C2H2-type" evidence="5">
    <location>
        <begin position="42"/>
        <end position="65"/>
    </location>
</feature>
<keyword evidence="7" id="KW-1185">Reference proteome</keyword>
<dbReference type="GO" id="GO:0008270">
    <property type="term" value="F:zinc ion binding"/>
    <property type="evidence" value="ECO:0007669"/>
    <property type="project" value="UniProtKB-KW"/>
</dbReference>
<protein>
    <recommendedName>
        <fullName evidence="5">C2H2-type domain-containing protein</fullName>
    </recommendedName>
</protein>
<keyword evidence="2" id="KW-0677">Repeat</keyword>
<evidence type="ECO:0000313" key="6">
    <source>
        <dbReference type="EMBL" id="CAH0558157.1"/>
    </source>
</evidence>
<sequence>MDNSPKDTKKNAITYYCVHCKFSTSSFNKFHAHNLSCENLTFKCSFCELICFSQNNFDIHVYRRHKRQNDVEKRYFFKNELFSCEKCDHVGVKSDTRHECDPKKVQIKQQKKHHCGYCNFSCKKAFNLSRHCETLHKVKNYSAEMVELINQSKSNHQCPYCESFRSETTLNLQNHVLNEHWEQNDVEKKIKFNFLKCQNCLFRTLQKKLLVEHILRCHKETSKLLQSPVAPKPDTKLKEPKRRQYRCTQCPYKTRSLLNVVKHQKGCKEVDAQPVPKDLDGLFKVKRVKP</sequence>
<dbReference type="AlphaFoldDB" id="A0A9P0B911"/>
<proteinExistence type="predicted"/>
<dbReference type="GO" id="GO:0005634">
    <property type="term" value="C:nucleus"/>
    <property type="evidence" value="ECO:0007669"/>
    <property type="project" value="TreeGrafter"/>
</dbReference>
<dbReference type="EMBL" id="OV121136">
    <property type="protein sequence ID" value="CAH0558157.1"/>
    <property type="molecule type" value="Genomic_DNA"/>
</dbReference>